<name>A0ACB7X5U2_9ERIC</name>
<comment type="caution">
    <text evidence="1">The sequence shown here is derived from an EMBL/GenBank/DDBJ whole genome shotgun (WGS) entry which is preliminary data.</text>
</comment>
<dbReference type="EMBL" id="CM037152">
    <property type="protein sequence ID" value="KAH7836087.1"/>
    <property type="molecule type" value="Genomic_DNA"/>
</dbReference>
<gene>
    <name evidence="1" type="ORF">Vadar_032549</name>
</gene>
<evidence type="ECO:0000313" key="2">
    <source>
        <dbReference type="Proteomes" id="UP000828048"/>
    </source>
</evidence>
<evidence type="ECO:0000313" key="1">
    <source>
        <dbReference type="EMBL" id="KAH7836087.1"/>
    </source>
</evidence>
<accession>A0ACB7X5U2</accession>
<organism evidence="1 2">
    <name type="scientific">Vaccinium darrowii</name>
    <dbReference type="NCBI Taxonomy" id="229202"/>
    <lineage>
        <taxon>Eukaryota</taxon>
        <taxon>Viridiplantae</taxon>
        <taxon>Streptophyta</taxon>
        <taxon>Embryophyta</taxon>
        <taxon>Tracheophyta</taxon>
        <taxon>Spermatophyta</taxon>
        <taxon>Magnoliopsida</taxon>
        <taxon>eudicotyledons</taxon>
        <taxon>Gunneridae</taxon>
        <taxon>Pentapetalae</taxon>
        <taxon>asterids</taxon>
        <taxon>Ericales</taxon>
        <taxon>Ericaceae</taxon>
        <taxon>Vaccinioideae</taxon>
        <taxon>Vaccinieae</taxon>
        <taxon>Vaccinium</taxon>
    </lineage>
</organism>
<proteinExistence type="predicted"/>
<sequence>MSEPNAPPRASQLLKQQSWSPESKPNAQPRASPLLKQQSWSPDMLRDEAWSRRKGHHKLRRSQSSLRRTVTDYDLDELKACFELGFGFDSPDIDPKLSETFPALEFYQKVNKQYSQSLSRTTSSSTAVPDSDKSSCSIESPSSSIFDPGIWSFVRYLDELDVGPTTVPVRSF</sequence>
<keyword evidence="2" id="KW-1185">Reference proteome</keyword>
<dbReference type="Proteomes" id="UP000828048">
    <property type="component" value="Chromosome 2"/>
</dbReference>
<protein>
    <submittedName>
        <fullName evidence="1">Uncharacterized protein</fullName>
    </submittedName>
</protein>
<reference evidence="1 2" key="1">
    <citation type="journal article" date="2021" name="Hortic Res">
        <title>High-quality reference genome and annotation aids understanding of berry development for evergreen blueberry (Vaccinium darrowii).</title>
        <authorList>
            <person name="Yu J."/>
            <person name="Hulse-Kemp A.M."/>
            <person name="Babiker E."/>
            <person name="Staton M."/>
        </authorList>
    </citation>
    <scope>NUCLEOTIDE SEQUENCE [LARGE SCALE GENOMIC DNA]</scope>
    <source>
        <strain evidence="2">cv. NJ 8807/NJ 8810</strain>
        <tissue evidence="1">Young leaf</tissue>
    </source>
</reference>